<keyword evidence="1" id="KW-0472">Membrane</keyword>
<organism evidence="2 3">
    <name type="scientific">Cystobacter fuscus</name>
    <dbReference type="NCBI Taxonomy" id="43"/>
    <lineage>
        <taxon>Bacteria</taxon>
        <taxon>Pseudomonadati</taxon>
        <taxon>Myxococcota</taxon>
        <taxon>Myxococcia</taxon>
        <taxon>Myxococcales</taxon>
        <taxon>Cystobacterineae</taxon>
        <taxon>Archangiaceae</taxon>
        <taxon>Cystobacter</taxon>
    </lineage>
</organism>
<keyword evidence="1" id="KW-1133">Transmembrane helix</keyword>
<dbReference type="Proteomes" id="UP000217257">
    <property type="component" value="Chromosome"/>
</dbReference>
<sequence>MNLAGLDDMISVHVQNFSSLLKDTNQLCSAIILFIDGMAIKGLAPHSCDMQTGHVRYLLLRTPQSHDVWKMLLGGPSGYVRPVSISVGSNDQFSIPTTVTSFGLEVIPRGKLFIFFGVTFVGLLVFVWLCRNRGLIRFASRGVPTLKRPYNLSQFQMDFWFFLVVVSYIFSYIGGFEACSRKHGPVFVFWFDDPSGTYMFSLFRNGERVRLRNWGECMSDDEVEPLPGEPAKATHPFEHQMAALEAFVGRSFHDLREVKMERFDEA</sequence>
<reference evidence="2 3" key="1">
    <citation type="submission" date="2017-06" db="EMBL/GenBank/DDBJ databases">
        <title>Sequencing and comparative analysis of myxobacterial genomes.</title>
        <authorList>
            <person name="Rupp O."/>
            <person name="Goesmann A."/>
            <person name="Sogaard-Andersen L."/>
        </authorList>
    </citation>
    <scope>NUCLEOTIDE SEQUENCE [LARGE SCALE GENOMIC DNA]</scope>
    <source>
        <strain evidence="2 3">DSM 52655</strain>
    </source>
</reference>
<protein>
    <submittedName>
        <fullName evidence="2">Uncharacterized protein</fullName>
    </submittedName>
</protein>
<name>A0A250J3Y9_9BACT</name>
<feature type="transmembrane region" description="Helical" evidence="1">
    <location>
        <begin position="112"/>
        <end position="130"/>
    </location>
</feature>
<proteinExistence type="predicted"/>
<feature type="transmembrane region" description="Helical" evidence="1">
    <location>
        <begin position="157"/>
        <end position="176"/>
    </location>
</feature>
<dbReference type="AlphaFoldDB" id="A0A250J3Y9"/>
<dbReference type="RefSeq" id="WP_095986136.1">
    <property type="nucleotide sequence ID" value="NZ_CP022098.1"/>
</dbReference>
<dbReference type="KEGG" id="cfus:CYFUS_003311"/>
<dbReference type="EMBL" id="CP022098">
    <property type="protein sequence ID" value="ATB37886.1"/>
    <property type="molecule type" value="Genomic_DNA"/>
</dbReference>
<evidence type="ECO:0000256" key="1">
    <source>
        <dbReference type="SAM" id="Phobius"/>
    </source>
</evidence>
<gene>
    <name evidence="2" type="ORF">CYFUS_003311</name>
</gene>
<evidence type="ECO:0000313" key="3">
    <source>
        <dbReference type="Proteomes" id="UP000217257"/>
    </source>
</evidence>
<accession>A0A250J3Y9</accession>
<evidence type="ECO:0000313" key="2">
    <source>
        <dbReference type="EMBL" id="ATB37886.1"/>
    </source>
</evidence>
<keyword evidence="1" id="KW-0812">Transmembrane</keyword>